<dbReference type="RefSeq" id="WP_379094236.1">
    <property type="nucleotide sequence ID" value="NZ_JBHUGZ010000002.1"/>
</dbReference>
<dbReference type="Proteomes" id="UP001597405">
    <property type="component" value="Unassembled WGS sequence"/>
</dbReference>
<keyword evidence="4" id="KW-1185">Reference proteome</keyword>
<proteinExistence type="predicted"/>
<sequence>MRGLAGRFIRSRSGSFAPILVLSMMPILAAIGFSVDYTSAVQTRSNMQAALDAAILSITTMATNSTLAQRQVALQTSYDANGGQGTTTLKNFVVDAGGTATAQATASFSMPTVFMQIARITAVPVAVGSAVSKTPALVQSTFKVEKVSGWWNKTMTLYGTQFGATVAKPLMTITYTYNGAGDPKGYGTTTVSTITNNGGADISTVVQSQVCSTGTVNNFNNVPTGGITQTSGNKKYLTTCANTMYPANSAGAAIDVSQMGGLYLQMNVPSGNPQNLKSNDPTTSNRLYIDGTEVATGQIVDIFTAVPCGQPSSQAWEDGGSTVPTSAAVGTTQADFFYNVTGKCDFNKRPSDTLLTQ</sequence>
<name>A0ABW4U4N4_9HYPH</name>
<evidence type="ECO:0000313" key="4">
    <source>
        <dbReference type="Proteomes" id="UP001597405"/>
    </source>
</evidence>
<comment type="caution">
    <text evidence="3">The sequence shown here is derived from an EMBL/GenBank/DDBJ whole genome shotgun (WGS) entry which is preliminary data.</text>
</comment>
<evidence type="ECO:0000259" key="2">
    <source>
        <dbReference type="Pfam" id="PF13400"/>
    </source>
</evidence>
<protein>
    <submittedName>
        <fullName evidence="3">TadE/TadG family type IV pilus assembly protein</fullName>
    </submittedName>
</protein>
<keyword evidence="1" id="KW-0472">Membrane</keyword>
<keyword evidence="1" id="KW-0812">Transmembrane</keyword>
<evidence type="ECO:0000256" key="1">
    <source>
        <dbReference type="SAM" id="Phobius"/>
    </source>
</evidence>
<keyword evidence="1" id="KW-1133">Transmembrane helix</keyword>
<reference evidence="4" key="1">
    <citation type="journal article" date="2019" name="Int. J. Syst. Evol. Microbiol.">
        <title>The Global Catalogue of Microorganisms (GCM) 10K type strain sequencing project: providing services to taxonomists for standard genome sequencing and annotation.</title>
        <authorList>
            <consortium name="The Broad Institute Genomics Platform"/>
            <consortium name="The Broad Institute Genome Sequencing Center for Infectious Disease"/>
            <person name="Wu L."/>
            <person name="Ma J."/>
        </authorList>
    </citation>
    <scope>NUCLEOTIDE SEQUENCE [LARGE SCALE GENOMIC DNA]</scope>
    <source>
        <strain evidence="4">CGMCC 1.16225</strain>
    </source>
</reference>
<organism evidence="3 4">
    <name type="scientific">Mesorhizobium newzealandense</name>
    <dbReference type="NCBI Taxonomy" id="1300302"/>
    <lineage>
        <taxon>Bacteria</taxon>
        <taxon>Pseudomonadati</taxon>
        <taxon>Pseudomonadota</taxon>
        <taxon>Alphaproteobacteria</taxon>
        <taxon>Hyphomicrobiales</taxon>
        <taxon>Phyllobacteriaceae</taxon>
        <taxon>Mesorhizobium</taxon>
    </lineage>
</organism>
<accession>A0ABW4U4N4</accession>
<gene>
    <name evidence="3" type="ORF">ACFSOZ_04800</name>
</gene>
<feature type="transmembrane region" description="Helical" evidence="1">
    <location>
        <begin position="16"/>
        <end position="35"/>
    </location>
</feature>
<dbReference type="InterPro" id="IPR028087">
    <property type="entry name" value="Tad_N"/>
</dbReference>
<dbReference type="EMBL" id="JBHUGZ010000002">
    <property type="protein sequence ID" value="MFD1982006.1"/>
    <property type="molecule type" value="Genomic_DNA"/>
</dbReference>
<evidence type="ECO:0000313" key="3">
    <source>
        <dbReference type="EMBL" id="MFD1982006.1"/>
    </source>
</evidence>
<dbReference type="Pfam" id="PF13400">
    <property type="entry name" value="Tad"/>
    <property type="match status" value="1"/>
</dbReference>
<feature type="domain" description="Putative Flp pilus-assembly TadG-like N-terminal" evidence="2">
    <location>
        <begin position="14"/>
        <end position="57"/>
    </location>
</feature>